<dbReference type="KEGG" id="gbr:Gbro_4905"/>
<reference evidence="1 2" key="1">
    <citation type="journal article" date="2010" name="Stand. Genomic Sci.">
        <title>Complete genome sequence of Gordonia bronchialis type strain (3410).</title>
        <authorList>
            <person name="Ivanova N."/>
            <person name="Sikorski J."/>
            <person name="Jando M."/>
            <person name="Lapidus A."/>
            <person name="Nolan M."/>
            <person name="Lucas S."/>
            <person name="Del Rio T.G."/>
            <person name="Tice H."/>
            <person name="Copeland A."/>
            <person name="Cheng J.F."/>
            <person name="Chen F."/>
            <person name="Bruce D."/>
            <person name="Goodwin L."/>
            <person name="Pitluck S."/>
            <person name="Mavromatis K."/>
            <person name="Ovchinnikova G."/>
            <person name="Pati A."/>
            <person name="Chen A."/>
            <person name="Palaniappan K."/>
            <person name="Land M."/>
            <person name="Hauser L."/>
            <person name="Chang Y.J."/>
            <person name="Jeffries C.D."/>
            <person name="Chain P."/>
            <person name="Saunders E."/>
            <person name="Han C."/>
            <person name="Detter J.C."/>
            <person name="Brettin T."/>
            <person name="Rohde M."/>
            <person name="Goker M."/>
            <person name="Bristow J."/>
            <person name="Eisen J.A."/>
            <person name="Markowitz V."/>
            <person name="Hugenholtz P."/>
            <person name="Klenk H.P."/>
            <person name="Kyrpides N.C."/>
        </authorList>
    </citation>
    <scope>NUCLEOTIDE SEQUENCE [LARGE SCALE GENOMIC DNA]</scope>
    <source>
        <strain evidence="2">ATCC 25592 / DSM 43247 / BCRC 13721 / JCM 3198 / KCTC 3076 / NBRC 16047 / NCTC 10667</strain>
        <plasmid evidence="2">pGBRO01</plasmid>
    </source>
</reference>
<evidence type="ECO:0000313" key="2">
    <source>
        <dbReference type="Proteomes" id="UP000001219"/>
    </source>
</evidence>
<sequence>MSDSLTLDVGDLTPEQVADILRFVASLREAEIDEREVDDGSWRDAVSTGWTLAHVTLLREHLEERGKDVQLAAFDLAIKQGGFVSRASVYRLGDYDDSRRLNNWTAPFVVAADWLEDEHGLTSPEYPVWAVYDPDMKGFQRALGFEVLPEIVKLVREDQESSSN</sequence>
<dbReference type="EMBL" id="CP001803">
    <property type="protein sequence ID" value="ACY24018.1"/>
    <property type="molecule type" value="Genomic_DNA"/>
</dbReference>
<evidence type="ECO:0000313" key="1">
    <source>
        <dbReference type="EMBL" id="ACY24018.1"/>
    </source>
</evidence>
<dbReference type="HOGENOM" id="CLU_1616678_0_0_11"/>
<keyword evidence="1" id="KW-0614">Plasmid</keyword>
<dbReference type="RefSeq" id="WP_012836488.1">
    <property type="nucleotide sequence ID" value="NC_013442.1"/>
</dbReference>
<gene>
    <name evidence="1" type="ORF">Gbro_4905</name>
</gene>
<name>D0LFG9_GORB4</name>
<dbReference type="AlphaFoldDB" id="D0LFG9"/>
<organism evidence="1 2">
    <name type="scientific">Gordonia bronchialis (strain ATCC 25592 / DSM 43247 / BCRC 13721 / JCM 3198 / KCTC 3076 / NBRC 16047 / NCTC 10667)</name>
    <name type="common">Rhodococcus bronchialis</name>
    <dbReference type="NCBI Taxonomy" id="526226"/>
    <lineage>
        <taxon>Bacteria</taxon>
        <taxon>Bacillati</taxon>
        <taxon>Actinomycetota</taxon>
        <taxon>Actinomycetes</taxon>
        <taxon>Mycobacteriales</taxon>
        <taxon>Gordoniaceae</taxon>
        <taxon>Gordonia</taxon>
    </lineage>
</organism>
<proteinExistence type="predicted"/>
<keyword evidence="2" id="KW-1185">Reference proteome</keyword>
<geneLocation type="plasmid" evidence="1 2">
    <name>pGBRO01</name>
</geneLocation>
<protein>
    <submittedName>
        <fullName evidence="1">Uncharacterized protein</fullName>
    </submittedName>
</protein>
<accession>D0LFG9</accession>
<dbReference type="Proteomes" id="UP000001219">
    <property type="component" value="Plasmid pGBRO01"/>
</dbReference>
<dbReference type="OrthoDB" id="9182727at2"/>